<evidence type="ECO:0000313" key="4">
    <source>
        <dbReference type="Proteomes" id="UP000255024"/>
    </source>
</evidence>
<keyword evidence="1" id="KW-0732">Signal</keyword>
<dbReference type="EMBL" id="CP068108">
    <property type="protein sequence ID" value="QQT99528.1"/>
    <property type="molecule type" value="Genomic_DNA"/>
</dbReference>
<evidence type="ECO:0000313" key="3">
    <source>
        <dbReference type="EMBL" id="STZ68912.1"/>
    </source>
</evidence>
<dbReference type="OrthoDB" id="1141916at2"/>
<dbReference type="GeneID" id="93529041"/>
<reference evidence="3 4" key="1">
    <citation type="submission" date="2018-06" db="EMBL/GenBank/DDBJ databases">
        <authorList>
            <consortium name="Pathogen Informatics"/>
            <person name="Doyle S."/>
        </authorList>
    </citation>
    <scope>NUCLEOTIDE SEQUENCE [LARGE SCALE GENOMIC DNA]</scope>
    <source>
        <strain evidence="3 4">NCTC11179</strain>
    </source>
</reference>
<sequence>MNWKKISLFVAFSIFSLQSFAQSNLLNAKSAEEIGMKSIQDIYVQSEGPIPYGYVADKDILFGIKVWENISLEEKANESYYYPIEEVSGDGRKSMFQALIDGIKSGTITEVYDDSDFKRKRTLKELETSFVKVDTTDAGIEYYNAGEKIPEEYIQRIELRPSDVKSYHVLGLWFFDRNEGQLKYRLLGIAPVVVDLYTKGADVENAVELFWIFFPDARTTLFDAQVFNSKNPMNPMNFDHLLNARRFSSTIYKADNQYGDSRINDYIKGGELSQLFEGERIKELIRNLEDDLWNY</sequence>
<accession>A0A378RQX3</accession>
<evidence type="ECO:0000313" key="2">
    <source>
        <dbReference type="EMBL" id="QQT99528.1"/>
    </source>
</evidence>
<evidence type="ECO:0000256" key="1">
    <source>
        <dbReference type="SAM" id="SignalP"/>
    </source>
</evidence>
<dbReference type="NCBIfam" id="TIGR03523">
    <property type="entry name" value="GldN"/>
    <property type="match status" value="1"/>
</dbReference>
<dbReference type="InterPro" id="IPR019847">
    <property type="entry name" value="Gliding_motility_assoc_GldN"/>
</dbReference>
<dbReference type="Proteomes" id="UP000596202">
    <property type="component" value="Chromosome"/>
</dbReference>
<feature type="signal peptide" evidence="1">
    <location>
        <begin position="1"/>
        <end position="21"/>
    </location>
</feature>
<dbReference type="Proteomes" id="UP000255024">
    <property type="component" value="Unassembled WGS sequence"/>
</dbReference>
<dbReference type="RefSeq" id="WP_002987631.1">
    <property type="nucleotide sequence ID" value="NZ_CP068107.1"/>
</dbReference>
<keyword evidence="4" id="KW-1185">Reference proteome</keyword>
<dbReference type="Pfam" id="PF19841">
    <property type="entry name" value="GldN"/>
    <property type="match status" value="1"/>
</dbReference>
<gene>
    <name evidence="2" type="primary">gldN</name>
    <name evidence="2" type="ORF">I6I88_15295</name>
    <name evidence="3" type="ORF">NCTC11179_02395</name>
</gene>
<proteinExistence type="predicted"/>
<feature type="chain" id="PRO_5040068454" evidence="1">
    <location>
        <begin position="22"/>
        <end position="295"/>
    </location>
</feature>
<protein>
    <submittedName>
        <fullName evidence="3">Gliding motility associated protein GldN</fullName>
    </submittedName>
    <submittedName>
        <fullName evidence="2">Gliding motility protein GldN</fullName>
    </submittedName>
</protein>
<organism evidence="3 4">
    <name type="scientific">Myroides odoratus</name>
    <name type="common">Flavobacterium odoratum</name>
    <dbReference type="NCBI Taxonomy" id="256"/>
    <lineage>
        <taxon>Bacteria</taxon>
        <taxon>Pseudomonadati</taxon>
        <taxon>Bacteroidota</taxon>
        <taxon>Flavobacteriia</taxon>
        <taxon>Flavobacteriales</taxon>
        <taxon>Flavobacteriaceae</taxon>
        <taxon>Myroides</taxon>
    </lineage>
</organism>
<evidence type="ECO:0000313" key="5">
    <source>
        <dbReference type="Proteomes" id="UP000596202"/>
    </source>
</evidence>
<name>A0A378RQX3_MYROD</name>
<reference evidence="2 5" key="2">
    <citation type="submission" date="2021-01" db="EMBL/GenBank/DDBJ databases">
        <title>FDA dAtabase for Regulatory Grade micrObial Sequences (FDA-ARGOS): Supporting development and validation of Infectious Disease Dx tests.</title>
        <authorList>
            <person name="Sproer C."/>
            <person name="Gronow S."/>
            <person name="Severitt S."/>
            <person name="Schroder I."/>
            <person name="Tallon L."/>
            <person name="Sadzewicz L."/>
            <person name="Zhao X."/>
            <person name="Boylan J."/>
            <person name="Ott S."/>
            <person name="Bowen H."/>
            <person name="Vavikolanu K."/>
            <person name="Mehta A."/>
            <person name="Aluvathingal J."/>
            <person name="Nadendla S."/>
            <person name="Lowell S."/>
            <person name="Myers T."/>
            <person name="Yan Y."/>
            <person name="Sichtig H."/>
        </authorList>
    </citation>
    <scope>NUCLEOTIDE SEQUENCE [LARGE SCALE GENOMIC DNA]</scope>
    <source>
        <strain evidence="2 5">FDAARGOS_1131</strain>
    </source>
</reference>
<dbReference type="AlphaFoldDB" id="A0A378RQX3"/>
<dbReference type="EMBL" id="UGQL01000002">
    <property type="protein sequence ID" value="STZ68912.1"/>
    <property type="molecule type" value="Genomic_DNA"/>
</dbReference>